<feature type="region of interest" description="Disordered" evidence="5">
    <location>
        <begin position="312"/>
        <end position="343"/>
    </location>
</feature>
<dbReference type="GO" id="GO:0000976">
    <property type="term" value="F:transcription cis-regulatory region binding"/>
    <property type="evidence" value="ECO:0007669"/>
    <property type="project" value="TreeGrafter"/>
</dbReference>
<dbReference type="EMBL" id="OOIL02001777">
    <property type="protein sequence ID" value="VFQ78071.1"/>
    <property type="molecule type" value="Genomic_DNA"/>
</dbReference>
<evidence type="ECO:0000259" key="6">
    <source>
        <dbReference type="PROSITE" id="PS51005"/>
    </source>
</evidence>
<keyword evidence="4" id="KW-0539">Nucleus</keyword>
<dbReference type="FunFam" id="2.170.150.80:FF:000009">
    <property type="entry name" value="NAC domain-containing protein 8"/>
    <property type="match status" value="1"/>
</dbReference>
<dbReference type="InterPro" id="IPR003441">
    <property type="entry name" value="NAC-dom"/>
</dbReference>
<feature type="compositionally biased region" description="Basic and acidic residues" evidence="5">
    <location>
        <begin position="37"/>
        <end position="52"/>
    </location>
</feature>
<dbReference type="PROSITE" id="PS51005">
    <property type="entry name" value="NAC"/>
    <property type="match status" value="1"/>
</dbReference>
<keyword evidence="8" id="KW-1185">Reference proteome</keyword>
<dbReference type="Proteomes" id="UP000595140">
    <property type="component" value="Unassembled WGS sequence"/>
</dbReference>
<dbReference type="Gene3D" id="2.170.150.80">
    <property type="entry name" value="NAC domain"/>
    <property type="match status" value="1"/>
</dbReference>
<feature type="compositionally biased region" description="Basic and acidic residues" evidence="5">
    <location>
        <begin position="433"/>
        <end position="442"/>
    </location>
</feature>
<evidence type="ECO:0000313" key="7">
    <source>
        <dbReference type="EMBL" id="VFQ78071.1"/>
    </source>
</evidence>
<feature type="compositionally biased region" description="Basic and acidic residues" evidence="5">
    <location>
        <begin position="312"/>
        <end position="321"/>
    </location>
</feature>
<feature type="compositionally biased region" description="Polar residues" evidence="5">
    <location>
        <begin position="1"/>
        <end position="17"/>
    </location>
</feature>
<protein>
    <recommendedName>
        <fullName evidence="6">NAC domain-containing protein</fullName>
    </recommendedName>
</protein>
<evidence type="ECO:0000256" key="1">
    <source>
        <dbReference type="ARBA" id="ARBA00023015"/>
    </source>
</evidence>
<feature type="region of interest" description="Disordered" evidence="5">
    <location>
        <begin position="422"/>
        <end position="442"/>
    </location>
</feature>
<proteinExistence type="predicted"/>
<dbReference type="AlphaFoldDB" id="A0A484LNW2"/>
<gene>
    <name evidence="7" type="ORF">CCAM_LOCUS19847</name>
</gene>
<evidence type="ECO:0000313" key="8">
    <source>
        <dbReference type="Proteomes" id="UP000595140"/>
    </source>
</evidence>
<reference evidence="7 8" key="1">
    <citation type="submission" date="2018-04" db="EMBL/GenBank/DDBJ databases">
        <authorList>
            <person name="Vogel A."/>
        </authorList>
    </citation>
    <scope>NUCLEOTIDE SEQUENCE [LARGE SCALE GENOMIC DNA]</scope>
</reference>
<dbReference type="PANTHER" id="PTHR31079">
    <property type="entry name" value="NAC DOMAIN-CONTAINING PROTEIN 73"/>
    <property type="match status" value="1"/>
</dbReference>
<dbReference type="InterPro" id="IPR044799">
    <property type="entry name" value="SOG1-like"/>
</dbReference>
<sequence length="527" mass="59487">MEQSNNSELMSDSTPSEKTPEICPPTTEESGNSSYLEEGKYPLDPAGRKNKELMWPSGHRPAPMREGERVHFWEQSSSTCPENTEIGFTVPMARPSWLVDGNRIATKIRSASGDPGNVYWKSNPSRTCPSCHYTIDNSDVTQEWPGLPRGVKFDPSDQEIIFHLLAKVGVDDMKPHPFIDEFVPTVHKDDGICYTHPQNLPGVKQDGTISHFFHRAIKAYNTGTRKRRKIHGNDLGDFRWHKTGRTKPVFLDGVQRGCKKIMVLYVGPVKGGGKAEKTNWVMHQYHLGTGEDEREGEYVISKVFYQQLQVKQSEKTEHASPEDSESLGANNDPYTPKTETPEPAHIERRLLSSVAELETPNVEVCNQEETIENQTKRMEVQNEIEEGDERKWWGSQDEAAQYLLSSQQLVEGLSLFDELLQSQSPSRDGGQNGKEHKGMPRLSDYRHLGTETFKKDLETCQELVLDPPPAINTEGETVNNSQEFVIDQENIVLETPPERLTQLEFESQDSYLAWGGNKIDSSERGSG</sequence>
<dbReference type="OrthoDB" id="1882130at2759"/>
<feature type="domain" description="NAC" evidence="6">
    <location>
        <begin position="147"/>
        <end position="306"/>
    </location>
</feature>
<keyword evidence="1" id="KW-0805">Transcription regulation</keyword>
<dbReference type="Pfam" id="PF02365">
    <property type="entry name" value="NAM"/>
    <property type="match status" value="1"/>
</dbReference>
<evidence type="ECO:0000256" key="5">
    <source>
        <dbReference type="SAM" id="MobiDB-lite"/>
    </source>
</evidence>
<dbReference type="SUPFAM" id="SSF101941">
    <property type="entry name" value="NAC domain"/>
    <property type="match status" value="1"/>
</dbReference>
<name>A0A484LNW2_9ASTE</name>
<accession>A0A484LNW2</accession>
<dbReference type="GO" id="GO:0005634">
    <property type="term" value="C:nucleus"/>
    <property type="evidence" value="ECO:0007669"/>
    <property type="project" value="TreeGrafter"/>
</dbReference>
<feature type="region of interest" description="Disordered" evidence="5">
    <location>
        <begin position="1"/>
        <end position="64"/>
    </location>
</feature>
<evidence type="ECO:0000256" key="3">
    <source>
        <dbReference type="ARBA" id="ARBA00023163"/>
    </source>
</evidence>
<evidence type="ECO:0000256" key="2">
    <source>
        <dbReference type="ARBA" id="ARBA00023125"/>
    </source>
</evidence>
<keyword evidence="3" id="KW-0804">Transcription</keyword>
<keyword evidence="2" id="KW-0238">DNA-binding</keyword>
<organism evidence="7 8">
    <name type="scientific">Cuscuta campestris</name>
    <dbReference type="NCBI Taxonomy" id="132261"/>
    <lineage>
        <taxon>Eukaryota</taxon>
        <taxon>Viridiplantae</taxon>
        <taxon>Streptophyta</taxon>
        <taxon>Embryophyta</taxon>
        <taxon>Tracheophyta</taxon>
        <taxon>Spermatophyta</taxon>
        <taxon>Magnoliopsida</taxon>
        <taxon>eudicotyledons</taxon>
        <taxon>Gunneridae</taxon>
        <taxon>Pentapetalae</taxon>
        <taxon>asterids</taxon>
        <taxon>lamiids</taxon>
        <taxon>Solanales</taxon>
        <taxon>Convolvulaceae</taxon>
        <taxon>Cuscuteae</taxon>
        <taxon>Cuscuta</taxon>
        <taxon>Cuscuta subgen. Grammica</taxon>
        <taxon>Cuscuta sect. Cleistogrammica</taxon>
    </lineage>
</organism>
<dbReference type="PANTHER" id="PTHR31079:SF9">
    <property type="entry name" value="SUPPRESSOR OF GAMMA RESPONSE 1"/>
    <property type="match status" value="1"/>
</dbReference>
<dbReference type="InterPro" id="IPR036093">
    <property type="entry name" value="NAC_dom_sf"/>
</dbReference>
<dbReference type="GO" id="GO:0003700">
    <property type="term" value="F:DNA-binding transcription factor activity"/>
    <property type="evidence" value="ECO:0007669"/>
    <property type="project" value="InterPro"/>
</dbReference>
<evidence type="ECO:0000256" key="4">
    <source>
        <dbReference type="ARBA" id="ARBA00023242"/>
    </source>
</evidence>